<evidence type="ECO:0000313" key="3">
    <source>
        <dbReference type="Proteomes" id="UP001203761"/>
    </source>
</evidence>
<dbReference type="InterPro" id="IPR029442">
    <property type="entry name" value="GyrI-like"/>
</dbReference>
<dbReference type="SUPFAM" id="SSF55136">
    <property type="entry name" value="Probable bacterial effector-binding domain"/>
    <property type="match status" value="1"/>
</dbReference>
<organism evidence="2 3">
    <name type="scientific">Brachybacterium equifaecis</name>
    <dbReference type="NCBI Taxonomy" id="2910770"/>
    <lineage>
        <taxon>Bacteria</taxon>
        <taxon>Bacillati</taxon>
        <taxon>Actinomycetota</taxon>
        <taxon>Actinomycetes</taxon>
        <taxon>Micrococcales</taxon>
        <taxon>Dermabacteraceae</taxon>
        <taxon>Brachybacterium</taxon>
    </lineage>
</organism>
<evidence type="ECO:0000313" key="2">
    <source>
        <dbReference type="EMBL" id="MCL6422935.1"/>
    </source>
</evidence>
<dbReference type="RefSeq" id="WP_249737043.1">
    <property type="nucleotide sequence ID" value="NZ_JAKNCJ010000002.1"/>
</dbReference>
<accession>A0ABT0R1Y5</accession>
<evidence type="ECO:0000259" key="1">
    <source>
        <dbReference type="SMART" id="SM00871"/>
    </source>
</evidence>
<sequence length="165" mass="17749">MPLSDIEIIDFPGFPTAVVRFADHPMDQMHVAMDSAFGALMQAIGSGEVQPSGPAFSRYESAPGATATFETGFPLDAPLAEPVRIGEVEIVPSELPATRLAIAKHRGSYDGLGQSWEQFLLAVREQGLTPGYPFWEAYDTQPTPEMDPADLVTGLAVPVSGHDEY</sequence>
<reference evidence="2" key="1">
    <citation type="submission" date="2022-02" db="EMBL/GenBank/DDBJ databases">
        <authorList>
            <person name="Lee M."/>
            <person name="Kim S.-J."/>
            <person name="Jung M.-Y."/>
        </authorList>
    </citation>
    <scope>NUCLEOTIDE SEQUENCE</scope>
    <source>
        <strain evidence="2">JHP9</strain>
    </source>
</reference>
<proteinExistence type="predicted"/>
<dbReference type="SMART" id="SM00871">
    <property type="entry name" value="AraC_E_bind"/>
    <property type="match status" value="1"/>
</dbReference>
<name>A0ABT0R1Y5_9MICO</name>
<dbReference type="Proteomes" id="UP001203761">
    <property type="component" value="Unassembled WGS sequence"/>
</dbReference>
<dbReference type="InterPro" id="IPR010499">
    <property type="entry name" value="AraC_E-bd"/>
</dbReference>
<protein>
    <submittedName>
        <fullName evidence="2">GyrI-like domain-containing protein</fullName>
    </submittedName>
</protein>
<keyword evidence="3" id="KW-1185">Reference proteome</keyword>
<dbReference type="Gene3D" id="3.20.80.10">
    <property type="entry name" value="Regulatory factor, effector binding domain"/>
    <property type="match status" value="1"/>
</dbReference>
<feature type="domain" description="AraC effector-binding" evidence="1">
    <location>
        <begin position="4"/>
        <end position="160"/>
    </location>
</feature>
<dbReference type="EMBL" id="JAKNCJ010000002">
    <property type="protein sequence ID" value="MCL6422935.1"/>
    <property type="molecule type" value="Genomic_DNA"/>
</dbReference>
<dbReference type="InterPro" id="IPR011256">
    <property type="entry name" value="Reg_factor_effector_dom_sf"/>
</dbReference>
<gene>
    <name evidence="2" type="ORF">Bequi_05955</name>
</gene>
<comment type="caution">
    <text evidence="2">The sequence shown here is derived from an EMBL/GenBank/DDBJ whole genome shotgun (WGS) entry which is preliminary data.</text>
</comment>
<dbReference type="Pfam" id="PF06445">
    <property type="entry name" value="GyrI-like"/>
    <property type="match status" value="1"/>
</dbReference>